<dbReference type="InterPro" id="IPR017915">
    <property type="entry name" value="Colipase_CS"/>
</dbReference>
<evidence type="ECO:0008006" key="3">
    <source>
        <dbReference type="Google" id="ProtNLM"/>
    </source>
</evidence>
<protein>
    <recommendedName>
        <fullName evidence="3">Protein giant-lens</fullName>
    </recommendedName>
</protein>
<keyword evidence="2" id="KW-1185">Reference proteome</keyword>
<dbReference type="EMBL" id="CAJPIN010003570">
    <property type="protein sequence ID" value="CAG2056240.1"/>
    <property type="molecule type" value="Genomic_DNA"/>
</dbReference>
<comment type="caution">
    <text evidence="1">The sequence shown here is derived from an EMBL/GenBank/DDBJ whole genome shotgun (WGS) entry which is preliminary data.</text>
</comment>
<accession>A0ABN7NT71</accession>
<dbReference type="Proteomes" id="UP001153148">
    <property type="component" value="Unassembled WGS sequence"/>
</dbReference>
<sequence length="300" mass="34282">MKLLRKNHPRYTRPVSNHALPVIDILVHCKSSTQDHAHIVCRDKLLSVASAMSSLEAVILLLALVPLSTASFATTTNNEDDVDFLYPGEARSERGLPECSEHGICSTLHRRFWLPLLVERLCRCPSRTECPWRWNNTDHHTMSLDNRSQLKFCENVSSLLPCTPNQAAMVKLKTTDNNPTDYINSTMYTSYTVACYCPPRHYWKQFNKTSISDQGNGTRAEHTIYKCVKLRKCSSMQFCGNTRADHYSTYYRCSCPFGHMCLIKDQTKYQVKELLFQGSAYKATCIPDSDTELRHSTTHL</sequence>
<reference evidence="1" key="1">
    <citation type="submission" date="2021-03" db="EMBL/GenBank/DDBJ databases">
        <authorList>
            <person name="Tran Van P."/>
        </authorList>
    </citation>
    <scope>NUCLEOTIDE SEQUENCE</scope>
</reference>
<organism evidence="1 2">
    <name type="scientific">Timema podura</name>
    <name type="common">Walking stick</name>
    <dbReference type="NCBI Taxonomy" id="61482"/>
    <lineage>
        <taxon>Eukaryota</taxon>
        <taxon>Metazoa</taxon>
        <taxon>Ecdysozoa</taxon>
        <taxon>Arthropoda</taxon>
        <taxon>Hexapoda</taxon>
        <taxon>Insecta</taxon>
        <taxon>Pterygota</taxon>
        <taxon>Neoptera</taxon>
        <taxon>Polyneoptera</taxon>
        <taxon>Phasmatodea</taxon>
        <taxon>Timematodea</taxon>
        <taxon>Timematoidea</taxon>
        <taxon>Timematidae</taxon>
        <taxon>Timema</taxon>
    </lineage>
</organism>
<proteinExistence type="predicted"/>
<name>A0ABN7NT71_TIMPD</name>
<dbReference type="PROSITE" id="PS00121">
    <property type="entry name" value="COLIPASE_1"/>
    <property type="match status" value="1"/>
</dbReference>
<evidence type="ECO:0000313" key="2">
    <source>
        <dbReference type="Proteomes" id="UP001153148"/>
    </source>
</evidence>
<dbReference type="Gene3D" id="2.20.20.160">
    <property type="match status" value="1"/>
</dbReference>
<evidence type="ECO:0000313" key="1">
    <source>
        <dbReference type="EMBL" id="CAG2056240.1"/>
    </source>
</evidence>
<gene>
    <name evidence="1" type="ORF">TPAB3V08_LOCUS3234</name>
</gene>